<protein>
    <recommendedName>
        <fullName evidence="4">DUF3592 domain-containing protein</fullName>
    </recommendedName>
</protein>
<evidence type="ECO:0000313" key="2">
    <source>
        <dbReference type="EMBL" id="MZI94413.1"/>
    </source>
</evidence>
<dbReference type="RefSeq" id="WP_161156803.1">
    <property type="nucleotide sequence ID" value="NZ_WEKT01000028.1"/>
</dbReference>
<keyword evidence="1" id="KW-1133">Transmembrane helix</keyword>
<reference evidence="2 3" key="1">
    <citation type="submission" date="2019-10" db="EMBL/GenBank/DDBJ databases">
        <title>Vibrio sp. nov. isolated from a shrimp pond.</title>
        <authorList>
            <person name="Gomez-Gil B."/>
            <person name="Enciso-Ibarra J."/>
            <person name="Enciso-Ibarra K."/>
            <person name="Bolan-Mejia C."/>
        </authorList>
    </citation>
    <scope>NUCLEOTIDE SEQUENCE [LARGE SCALE GENOMIC DNA]</scope>
    <source>
        <strain evidence="2 3">CAIM 722</strain>
    </source>
</reference>
<evidence type="ECO:0000313" key="3">
    <source>
        <dbReference type="Proteomes" id="UP000462621"/>
    </source>
</evidence>
<dbReference type="Proteomes" id="UP000462621">
    <property type="component" value="Unassembled WGS sequence"/>
</dbReference>
<evidence type="ECO:0000256" key="1">
    <source>
        <dbReference type="SAM" id="Phobius"/>
    </source>
</evidence>
<organism evidence="2 3">
    <name type="scientific">Vibrio eleionomae</name>
    <dbReference type="NCBI Taxonomy" id="2653505"/>
    <lineage>
        <taxon>Bacteria</taxon>
        <taxon>Pseudomonadati</taxon>
        <taxon>Pseudomonadota</taxon>
        <taxon>Gammaproteobacteria</taxon>
        <taxon>Vibrionales</taxon>
        <taxon>Vibrionaceae</taxon>
        <taxon>Vibrio</taxon>
    </lineage>
</organism>
<feature type="transmembrane region" description="Helical" evidence="1">
    <location>
        <begin position="16"/>
        <end position="33"/>
    </location>
</feature>
<name>A0A7X4LLZ1_9VIBR</name>
<proteinExistence type="predicted"/>
<keyword evidence="1" id="KW-0472">Membrane</keyword>
<dbReference type="AlphaFoldDB" id="A0A7X4LLZ1"/>
<dbReference type="EMBL" id="WEKT01000028">
    <property type="protein sequence ID" value="MZI94413.1"/>
    <property type="molecule type" value="Genomic_DNA"/>
</dbReference>
<evidence type="ECO:0008006" key="4">
    <source>
        <dbReference type="Google" id="ProtNLM"/>
    </source>
</evidence>
<keyword evidence="3" id="KW-1185">Reference proteome</keyword>
<keyword evidence="1" id="KW-0812">Transmembrane</keyword>
<sequence>MYQDNHNYLVKLQQRRLVLVIVGFIFAVLIAYSKTQAFTYGLIRYDYDSTLGSVIAINENHRHKDIIFIKYRFSPSLDVNLEGEYQVDSFKDDFPYPIGSKLPVVYAKHFPEINVMESLYPGMKKAFYLFIISFILMPVDVMFAIWYSVKIQKIKDNEEDHLF</sequence>
<accession>A0A7X4LLZ1</accession>
<gene>
    <name evidence="2" type="ORF">F9817_14540</name>
</gene>
<comment type="caution">
    <text evidence="2">The sequence shown here is derived from an EMBL/GenBank/DDBJ whole genome shotgun (WGS) entry which is preliminary data.</text>
</comment>
<feature type="transmembrane region" description="Helical" evidence="1">
    <location>
        <begin position="126"/>
        <end position="147"/>
    </location>
</feature>